<dbReference type="STRING" id="1330330.IX53_06285"/>
<dbReference type="EMBL" id="CP011232">
    <property type="protein sequence ID" value="AKI97491.1"/>
    <property type="molecule type" value="Genomic_DNA"/>
</dbReference>
<evidence type="ECO:0000256" key="1">
    <source>
        <dbReference type="SAM" id="Phobius"/>
    </source>
</evidence>
<keyword evidence="3" id="KW-1185">Reference proteome</keyword>
<name>A0A0G2ZBP0_9BACT</name>
<sequence length="537" mass="58452">MFSSPNCKPRKKGGVLPLTMILLIFGTLVLMAVGIQLNRTAERLNNYKILAQKQNILANVIETAGYLLMRSDSIVMSSTWDKIEEFKSKIASRAGIESHYWSDFLSNLTPDTPCVDMSGYINALNDDPAFGNGKYIFDVYVYEIGNKYLITATMREKESDENIDKCGVGFIADIVDVYLPAVRLAASNRVFSVMRNVGGGKGNPKIIGDLVYGKAIILDDVNLLLTDTSTPGEIITGPLTAKSVNIPDIEELYPGWFNHISDDPETIYQKWKSEYLSTLPAAEIQYVLDSDYTLSAVNSDETIVISAPAGVTDPVFTLFFDNSGLRIVYGTSAFIIPSSLVTDNTINIKINGDAVIGNDPHKISSVTGKYNIAIYGDVSINTNLVYDYLVDFVNNGQGNSPVGNKTKEVSLTVISDMLNSSWKDVLSLAAVGGDIRLLFGSSSSTQGNKTIMGNILALKNNGNGGDISFPDISEAIKGKGHTPQLFIFGALTSYTFDKDNQASDILSSLVAVAGYMDPSQTQEAFDSSRRMIGMMIW</sequence>
<reference evidence="2 3" key="1">
    <citation type="submission" date="2015-04" db="EMBL/GenBank/DDBJ databases">
        <title>Complete Genome Sequence of Kosmotoga pacifica SLHLJ1.</title>
        <authorList>
            <person name="Jiang L.J."/>
            <person name="Shao Z.Z."/>
            <person name="Jebbar M."/>
        </authorList>
    </citation>
    <scope>NUCLEOTIDE SEQUENCE [LARGE SCALE GENOMIC DNA]</scope>
    <source>
        <strain evidence="2 3">SLHLJ1</strain>
    </source>
</reference>
<organism evidence="2 3">
    <name type="scientific">Kosmotoga pacifica</name>
    <dbReference type="NCBI Taxonomy" id="1330330"/>
    <lineage>
        <taxon>Bacteria</taxon>
        <taxon>Thermotogati</taxon>
        <taxon>Thermotogota</taxon>
        <taxon>Thermotogae</taxon>
        <taxon>Kosmotogales</taxon>
        <taxon>Kosmotogaceae</taxon>
        <taxon>Kosmotoga</taxon>
    </lineage>
</organism>
<gene>
    <name evidence="2" type="ORF">IX53_06285</name>
</gene>
<keyword evidence="1" id="KW-0812">Transmembrane</keyword>
<dbReference type="Proteomes" id="UP000035159">
    <property type="component" value="Chromosome"/>
</dbReference>
<evidence type="ECO:0000313" key="3">
    <source>
        <dbReference type="Proteomes" id="UP000035159"/>
    </source>
</evidence>
<evidence type="ECO:0000313" key="2">
    <source>
        <dbReference type="EMBL" id="AKI97491.1"/>
    </source>
</evidence>
<dbReference type="AlphaFoldDB" id="A0A0G2ZBP0"/>
<keyword evidence="1" id="KW-1133">Transmembrane helix</keyword>
<dbReference type="PATRIC" id="fig|1330330.3.peg.1270"/>
<feature type="transmembrane region" description="Helical" evidence="1">
    <location>
        <begin position="15"/>
        <end position="37"/>
    </location>
</feature>
<protein>
    <submittedName>
        <fullName evidence="2">Uncharacterized protein</fullName>
    </submittedName>
</protein>
<accession>A0A0G2ZBP0</accession>
<keyword evidence="1" id="KW-0472">Membrane</keyword>
<dbReference type="KEGG" id="kpf:IX53_06285"/>
<proteinExistence type="predicted"/>